<accession>A0AAQ3SN39</accession>
<dbReference type="PANTHER" id="PTHR47186">
    <property type="entry name" value="LEUCINE-RICH REPEAT-CONTAINING PROTEIN 57"/>
    <property type="match status" value="1"/>
</dbReference>
<name>A0AAQ3SN39_PASNO</name>
<dbReference type="InterPro" id="IPR001611">
    <property type="entry name" value="Leu-rich_rpt"/>
</dbReference>
<dbReference type="InterPro" id="IPR032675">
    <property type="entry name" value="LRR_dom_sf"/>
</dbReference>
<keyword evidence="2" id="KW-1185">Reference proteome</keyword>
<dbReference type="PANTHER" id="PTHR47186:SF3">
    <property type="entry name" value="OS09G0267800 PROTEIN"/>
    <property type="match status" value="1"/>
</dbReference>
<proteinExistence type="predicted"/>
<evidence type="ECO:0000313" key="1">
    <source>
        <dbReference type="EMBL" id="WVZ57524.1"/>
    </source>
</evidence>
<sequence>MRLSILEQINGDKRSISKPRILYFKNWDRIRFWEDIWLGRVSLKYQYPSLFNIVRKKHVTVAEVLSPNPLNISFRSWVKQGSLPLWQEQPVFHGLFGSQEMMQYFLNERIGFDFGPSCSIVKNWLRYLNLSHCPEVGSIPEVLCGLQELQFLDLSSCTELQQFPHLLNSLTNLEDLNLSGCSNLKKLPESLGRLYYLRSLNLSGCCELEQLPEYFLGLVNLQYLNLVHVLRELPESPSKLERLHTLDITGYRPSPKIFRSIRVD</sequence>
<dbReference type="Proteomes" id="UP001341281">
    <property type="component" value="Chromosome 02"/>
</dbReference>
<dbReference type="Pfam" id="PF00560">
    <property type="entry name" value="LRR_1"/>
    <property type="match status" value="3"/>
</dbReference>
<dbReference type="Gene3D" id="3.80.10.10">
    <property type="entry name" value="Ribonuclease Inhibitor"/>
    <property type="match status" value="1"/>
</dbReference>
<feature type="non-terminal residue" evidence="1">
    <location>
        <position position="264"/>
    </location>
</feature>
<organism evidence="1 2">
    <name type="scientific">Paspalum notatum var. saurae</name>
    <dbReference type="NCBI Taxonomy" id="547442"/>
    <lineage>
        <taxon>Eukaryota</taxon>
        <taxon>Viridiplantae</taxon>
        <taxon>Streptophyta</taxon>
        <taxon>Embryophyta</taxon>
        <taxon>Tracheophyta</taxon>
        <taxon>Spermatophyta</taxon>
        <taxon>Magnoliopsida</taxon>
        <taxon>Liliopsida</taxon>
        <taxon>Poales</taxon>
        <taxon>Poaceae</taxon>
        <taxon>PACMAD clade</taxon>
        <taxon>Panicoideae</taxon>
        <taxon>Andropogonodae</taxon>
        <taxon>Paspaleae</taxon>
        <taxon>Paspalinae</taxon>
        <taxon>Paspalum</taxon>
    </lineage>
</organism>
<reference evidence="1 2" key="1">
    <citation type="submission" date="2024-02" db="EMBL/GenBank/DDBJ databases">
        <title>High-quality chromosome-scale genome assembly of Pensacola bahiagrass (Paspalum notatum Flugge var. saurae).</title>
        <authorList>
            <person name="Vega J.M."/>
            <person name="Podio M."/>
            <person name="Orjuela J."/>
            <person name="Siena L.A."/>
            <person name="Pessino S.C."/>
            <person name="Combes M.C."/>
            <person name="Mariac C."/>
            <person name="Albertini E."/>
            <person name="Pupilli F."/>
            <person name="Ortiz J.P.A."/>
            <person name="Leblanc O."/>
        </authorList>
    </citation>
    <scope>NUCLEOTIDE SEQUENCE [LARGE SCALE GENOMIC DNA]</scope>
    <source>
        <strain evidence="1">R1</strain>
        <tissue evidence="1">Leaf</tissue>
    </source>
</reference>
<evidence type="ECO:0000313" key="2">
    <source>
        <dbReference type="Proteomes" id="UP001341281"/>
    </source>
</evidence>
<dbReference type="EMBL" id="CP144746">
    <property type="protein sequence ID" value="WVZ57524.1"/>
    <property type="molecule type" value="Genomic_DNA"/>
</dbReference>
<gene>
    <name evidence="1" type="ORF">U9M48_007901</name>
</gene>
<protein>
    <submittedName>
        <fullName evidence="1">Uncharacterized protein</fullName>
    </submittedName>
</protein>
<dbReference type="SUPFAM" id="SSF52058">
    <property type="entry name" value="L domain-like"/>
    <property type="match status" value="1"/>
</dbReference>
<dbReference type="AlphaFoldDB" id="A0AAQ3SN39"/>